<evidence type="ECO:0000313" key="2">
    <source>
        <dbReference type="Proteomes" id="UP000249614"/>
    </source>
</evidence>
<sequence length="271" mass="29966">MKVKYRFTFGWTAGRALELEQFGATVDPPSDFNGDCIIGVVHSVEGAPEWAGISSLIRGWGGSSLVTTEFSVAEIAAADYCELLVTHANGYPQPEDDFGFLAQSYDTSRYCDECGAGAAQIAPFRVRKSLKWGRNAFLKLFWVEDAIFMHRDVWQAHLAPLRIETWPVEDTKGHVLDHIVQLRADTSVALRMEENVGVRCPKCGQVRYMGPERAFLPAPVEAPDLPIFRSEQFLGAGHQSSNAILIRRDVVAAILSAKLRGAKLWPCATPE</sequence>
<evidence type="ECO:0000313" key="1">
    <source>
        <dbReference type="EMBL" id="PZS87035.1"/>
    </source>
</evidence>
<comment type="caution">
    <text evidence="1">The sequence shown here is derived from an EMBL/GenBank/DDBJ whole genome shotgun (WGS) entry which is preliminary data.</text>
</comment>
<organism evidence="1 2">
    <name type="scientific">Stenotrophomonas maltophilia</name>
    <name type="common">Pseudomonas maltophilia</name>
    <name type="synonym">Xanthomonas maltophilia</name>
    <dbReference type="NCBI Taxonomy" id="40324"/>
    <lineage>
        <taxon>Bacteria</taxon>
        <taxon>Pseudomonadati</taxon>
        <taxon>Pseudomonadota</taxon>
        <taxon>Gammaproteobacteria</taxon>
        <taxon>Lysobacterales</taxon>
        <taxon>Lysobacteraceae</taxon>
        <taxon>Stenotrophomonas</taxon>
        <taxon>Stenotrophomonas maltophilia group</taxon>
    </lineage>
</organism>
<name>A0A2W6IT44_STEMA</name>
<proteinExistence type="predicted"/>
<dbReference type="RefSeq" id="WP_111113873.1">
    <property type="nucleotide sequence ID" value="NZ_LXXM01000240.1"/>
</dbReference>
<reference evidence="1 2" key="1">
    <citation type="submission" date="2016-05" db="EMBL/GenBank/DDBJ databases">
        <authorList>
            <person name="Lavstsen T."/>
            <person name="Jespersen J.S."/>
        </authorList>
    </citation>
    <scope>NUCLEOTIDE SEQUENCE [LARGE SCALE GENOMIC DNA]</scope>
    <source>
        <strain evidence="1 2">SM-5815</strain>
    </source>
</reference>
<dbReference type="EMBL" id="LXXM01000240">
    <property type="protein sequence ID" value="PZS87035.1"/>
    <property type="molecule type" value="Genomic_DNA"/>
</dbReference>
<protein>
    <submittedName>
        <fullName evidence="1">Uncharacterized protein</fullName>
    </submittedName>
</protein>
<gene>
    <name evidence="1" type="ORF">A7X83_18205</name>
</gene>
<accession>A0A2W6IT44</accession>
<dbReference type="AlphaFoldDB" id="A0A2W6IT44"/>
<dbReference type="Proteomes" id="UP000249614">
    <property type="component" value="Unassembled WGS sequence"/>
</dbReference>